<evidence type="ECO:0000259" key="11">
    <source>
        <dbReference type="Pfam" id="PF00593"/>
    </source>
</evidence>
<dbReference type="GO" id="GO:0009279">
    <property type="term" value="C:cell outer membrane"/>
    <property type="evidence" value="ECO:0007669"/>
    <property type="project" value="UniProtKB-SubCell"/>
</dbReference>
<reference evidence="13" key="1">
    <citation type="journal article" date="2014" name="Int. J. Syst. Evol. Microbiol.">
        <title>Complete genome sequence of Corynebacterium casei LMG S-19264T (=DSM 44701T), isolated from a smear-ripened cheese.</title>
        <authorList>
            <consortium name="US DOE Joint Genome Institute (JGI-PGF)"/>
            <person name="Walter F."/>
            <person name="Albersmeier A."/>
            <person name="Kalinowski J."/>
            <person name="Ruckert C."/>
        </authorList>
    </citation>
    <scope>NUCLEOTIDE SEQUENCE</scope>
    <source>
        <strain evidence="13">CGMCC 1.14984</strain>
    </source>
</reference>
<evidence type="ECO:0000256" key="9">
    <source>
        <dbReference type="RuleBase" id="RU003357"/>
    </source>
</evidence>
<dbReference type="InterPro" id="IPR039426">
    <property type="entry name" value="TonB-dep_rcpt-like"/>
</dbReference>
<dbReference type="SUPFAM" id="SSF56935">
    <property type="entry name" value="Porins"/>
    <property type="match status" value="1"/>
</dbReference>
<dbReference type="PANTHER" id="PTHR47234:SF2">
    <property type="entry name" value="TONB-DEPENDENT RECEPTOR"/>
    <property type="match status" value="1"/>
</dbReference>
<reference evidence="13" key="3">
    <citation type="submission" date="2020-09" db="EMBL/GenBank/DDBJ databases">
        <authorList>
            <person name="Sun Q."/>
            <person name="Zhou Y."/>
        </authorList>
    </citation>
    <scope>NUCLEOTIDE SEQUENCE</scope>
    <source>
        <strain evidence="13">CGMCC 1.14984</strain>
    </source>
</reference>
<evidence type="ECO:0000313" key="15">
    <source>
        <dbReference type="Proteomes" id="UP000621856"/>
    </source>
</evidence>
<gene>
    <name evidence="13" type="primary">btuB</name>
    <name evidence="14" type="ORF">FF098_007845</name>
    <name evidence="13" type="ORF">GCM10011355_15780</name>
</gene>
<comment type="subcellular location">
    <subcellularLocation>
        <location evidence="1 8">Cell outer membrane</location>
        <topology evidence="1 8">Multi-pass membrane protein</topology>
    </subcellularLocation>
</comment>
<feature type="chain" id="PRO_5035307192" evidence="10">
    <location>
        <begin position="30"/>
        <end position="1009"/>
    </location>
</feature>
<evidence type="ECO:0000256" key="5">
    <source>
        <dbReference type="ARBA" id="ARBA00023077"/>
    </source>
</evidence>
<dbReference type="Proteomes" id="UP000621856">
    <property type="component" value="Unassembled WGS sequence"/>
</dbReference>
<evidence type="ECO:0000313" key="13">
    <source>
        <dbReference type="EMBL" id="GGH96570.1"/>
    </source>
</evidence>
<dbReference type="InterPro" id="IPR000531">
    <property type="entry name" value="Beta-barrel_TonB"/>
</dbReference>
<name>A0A8J3A394_9PROT</name>
<dbReference type="Proteomes" id="UP000818603">
    <property type="component" value="Unassembled WGS sequence"/>
</dbReference>
<organism evidence="13 15">
    <name type="scientific">Aquisalinus luteolus</name>
    <dbReference type="NCBI Taxonomy" id="1566827"/>
    <lineage>
        <taxon>Bacteria</taxon>
        <taxon>Pseudomonadati</taxon>
        <taxon>Pseudomonadota</taxon>
        <taxon>Alphaproteobacteria</taxon>
        <taxon>Parvularculales</taxon>
        <taxon>Parvularculaceae</taxon>
        <taxon>Aquisalinus</taxon>
    </lineage>
</organism>
<dbReference type="Pfam" id="PF07715">
    <property type="entry name" value="Plug"/>
    <property type="match status" value="1"/>
</dbReference>
<feature type="domain" description="TonB-dependent receptor plug" evidence="12">
    <location>
        <begin position="60"/>
        <end position="175"/>
    </location>
</feature>
<accession>A0A8J3A394</accession>
<evidence type="ECO:0000256" key="7">
    <source>
        <dbReference type="ARBA" id="ARBA00023237"/>
    </source>
</evidence>
<reference evidence="14 16" key="2">
    <citation type="submission" date="2020-02" db="EMBL/GenBank/DDBJ databases">
        <title>Genome sequence of Parvularcula flava strain NH6-79.</title>
        <authorList>
            <person name="Abdul Karim M.H."/>
            <person name="Lam M.Q."/>
            <person name="Chen S.J."/>
            <person name="Yahya A."/>
            <person name="Shahir S."/>
            <person name="Shamsir M.S."/>
            <person name="Chong C.S."/>
        </authorList>
    </citation>
    <scope>NUCLEOTIDE SEQUENCE [LARGE SCALE GENOMIC DNA]</scope>
    <source>
        <strain evidence="14 16">NH6-79</strain>
    </source>
</reference>
<keyword evidence="5 9" id="KW-0798">TonB box</keyword>
<proteinExistence type="inferred from homology"/>
<dbReference type="Pfam" id="PF00593">
    <property type="entry name" value="TonB_dep_Rec_b-barrel"/>
    <property type="match status" value="1"/>
</dbReference>
<evidence type="ECO:0000256" key="4">
    <source>
        <dbReference type="ARBA" id="ARBA00022692"/>
    </source>
</evidence>
<dbReference type="Gene3D" id="2.40.170.20">
    <property type="entry name" value="TonB-dependent receptor, beta-barrel domain"/>
    <property type="match status" value="1"/>
</dbReference>
<evidence type="ECO:0000256" key="8">
    <source>
        <dbReference type="PROSITE-ProRule" id="PRU01360"/>
    </source>
</evidence>
<feature type="signal peptide" evidence="10">
    <location>
        <begin position="1"/>
        <end position="29"/>
    </location>
</feature>
<evidence type="ECO:0000256" key="3">
    <source>
        <dbReference type="ARBA" id="ARBA00022452"/>
    </source>
</evidence>
<keyword evidence="7 8" id="KW-0998">Cell outer membrane</keyword>
<evidence type="ECO:0000313" key="14">
    <source>
        <dbReference type="EMBL" id="NHK27810.1"/>
    </source>
</evidence>
<keyword evidence="10" id="KW-0732">Signal</keyword>
<dbReference type="Gene3D" id="2.170.130.10">
    <property type="entry name" value="TonB-dependent receptor, plug domain"/>
    <property type="match status" value="1"/>
</dbReference>
<keyword evidence="13" id="KW-0675">Receptor</keyword>
<dbReference type="EMBL" id="VCJR02000001">
    <property type="protein sequence ID" value="NHK27810.1"/>
    <property type="molecule type" value="Genomic_DNA"/>
</dbReference>
<comment type="similarity">
    <text evidence="8 9">Belongs to the TonB-dependent receptor family.</text>
</comment>
<sequence length="1009" mass="110334">MNFSFTKKSLLATSVLAGLSAMMITPATAQDNDDNGEQADGAQSDVIVITGSRIRRPDYEFSNPVTSIDEGTIERSGATNMTDFVQEVPALVNSIDSEDYASTADQAGVGLNLLDLRNLGPERTLVLVDGRRHVSSEPGTAAVDINTIPVGLIERIEVLTGGASAVYGADGVTGVVNFILKDDYEGFSARAQTGTSQQGGGENSFISMVGGKNFMDGRLNITGALEMSLTESVNQNDRRYAQFGRREILISNPDEPSTFGGANDPNILDNIFATGVTYIDTSPIGGVYTDPDFGDALAGNDFTGNGDPWQDGVYAGGFLAVGGDGSLLDGFVDQLLPELDRTTAYGSFNYEVNPTLNVFGDLKYVRTSTQFIAQPTFDYFLEVPFDNPFIPDPILADALPTGGPFGADTVYVARDNFDLGNTGRDIERDTWRGVLGVEGEFWSDWFYEASYTYGQTKETSEYYNDRQADRFAAAIDAVRDPSTGEIVCRSDLDPTAIPSGNLDDDSLWGTTFTPGANSGCVPADIFGADISPEARAWINTTTVSDATIKQEVWNAYVTGDSSRWFELPAGPVGVVFGVEYREERAENNAAPIEEESAALGYDITWSGQATDTVGEFDVFEYFAEVDVPIIRDVPFIQELRLDAAYRGSDYSTTGRSETWKVGGVWQVNDFIRFRGTTAQAVRAPNINELFLPQSQTFELLDDPCTVVNLDAPEDPAVEALRLQNCTADLGFNPQDTGFNPNVSSAIEGRVGGNLDLDVETAMTDTYGFVLQPSFIDNLTISLDYYDIELEDAIQFFEAQTIVDKCYDLPRPNQFCPLVTRDTAGDGRLSGFQQFAVNVASYTTSGYDLSVRYSLDPQAKGLTERNIGQFDFGLIANKLNDLTFVELEDAPNDQLVGDPGVPEYQATFDLLWTSPDEVLQLNYGYSWFDETQRFEPGNIEDNPDIVDSDYYNFSARSVHDVQARFNLSDQFSVYGGVNNLLDQEPDRGSLNYPVNPLGRFYYLGVQINTN</sequence>
<comment type="caution">
    <text evidence="13">The sequence shown here is derived from an EMBL/GenBank/DDBJ whole genome shotgun (WGS) entry which is preliminary data.</text>
</comment>
<keyword evidence="3 8" id="KW-1134">Transmembrane beta strand</keyword>
<evidence type="ECO:0000259" key="12">
    <source>
        <dbReference type="Pfam" id="PF07715"/>
    </source>
</evidence>
<keyword evidence="6 8" id="KW-0472">Membrane</keyword>
<evidence type="ECO:0000256" key="6">
    <source>
        <dbReference type="ARBA" id="ARBA00023136"/>
    </source>
</evidence>
<protein>
    <submittedName>
        <fullName evidence="13">TonB-dependent receptor</fullName>
    </submittedName>
</protein>
<dbReference type="InterPro" id="IPR037066">
    <property type="entry name" value="Plug_dom_sf"/>
</dbReference>
<keyword evidence="2 8" id="KW-0813">Transport</keyword>
<keyword evidence="4 8" id="KW-0812">Transmembrane</keyword>
<dbReference type="AlphaFoldDB" id="A0A8J3A394"/>
<dbReference type="EMBL" id="BMGZ01000001">
    <property type="protein sequence ID" value="GGH96570.1"/>
    <property type="molecule type" value="Genomic_DNA"/>
</dbReference>
<dbReference type="InterPro" id="IPR012910">
    <property type="entry name" value="Plug_dom"/>
</dbReference>
<evidence type="ECO:0000256" key="1">
    <source>
        <dbReference type="ARBA" id="ARBA00004571"/>
    </source>
</evidence>
<feature type="domain" description="TonB-dependent receptor-like beta-barrel" evidence="11">
    <location>
        <begin position="405"/>
        <end position="979"/>
    </location>
</feature>
<dbReference type="RefSeq" id="WP_166426390.1">
    <property type="nucleotide sequence ID" value="NZ_BMGZ01000001.1"/>
</dbReference>
<dbReference type="PANTHER" id="PTHR47234">
    <property type="match status" value="1"/>
</dbReference>
<dbReference type="PROSITE" id="PS52016">
    <property type="entry name" value="TONB_DEPENDENT_REC_3"/>
    <property type="match status" value="1"/>
</dbReference>
<evidence type="ECO:0000313" key="16">
    <source>
        <dbReference type="Proteomes" id="UP000818603"/>
    </source>
</evidence>
<evidence type="ECO:0000256" key="10">
    <source>
        <dbReference type="SAM" id="SignalP"/>
    </source>
</evidence>
<evidence type="ECO:0000256" key="2">
    <source>
        <dbReference type="ARBA" id="ARBA00022448"/>
    </source>
</evidence>
<keyword evidence="16" id="KW-1185">Reference proteome</keyword>
<dbReference type="InterPro" id="IPR036942">
    <property type="entry name" value="Beta-barrel_TonB_sf"/>
</dbReference>